<evidence type="ECO:0000313" key="2">
    <source>
        <dbReference type="Proteomes" id="UP000244064"/>
    </source>
</evidence>
<keyword evidence="2" id="KW-1185">Reference proteome</keyword>
<sequence>MRQRPVSATSVTALFDQWWQARGEWVEAPNQRRAGESGVQRLECAGETLPLYCKRQVGHLYRSLRHPFGEPTVLRERRALLALARLGVGVPELLYCGARRQQGEWRALLITRALDGFVSLEQWYAQAAAPEDRARVMAAVGKTLARLHRARWQHGCCYPKHLFVRSEADGQVRVALLDLEKSRRRLSTAAASRHDLRQLWRHRQAIPMKDLAILLSDYQQALRG</sequence>
<accession>A0A2T5PFG9</accession>
<name>A0A2T5PFG9_9PSED</name>
<reference evidence="1 2" key="1">
    <citation type="submission" date="2018-04" db="EMBL/GenBank/DDBJ databases">
        <title>Pseudomonas sp. nov., isolated from mangrove soil.</title>
        <authorList>
            <person name="Chen C."/>
        </authorList>
    </citation>
    <scope>NUCLEOTIDE SEQUENCE [LARGE SCALE GENOMIC DNA]</scope>
    <source>
        <strain evidence="1 2">TC-11</strain>
    </source>
</reference>
<dbReference type="PIRSF" id="PIRSF026326">
    <property type="entry name" value="InaA"/>
    <property type="match status" value="1"/>
</dbReference>
<dbReference type="EMBL" id="QASN01000002">
    <property type="protein sequence ID" value="PTU76480.1"/>
    <property type="molecule type" value="Genomic_DNA"/>
</dbReference>
<dbReference type="OrthoDB" id="5405319at2"/>
<gene>
    <name evidence="1" type="ORF">DBO85_02250</name>
</gene>
<dbReference type="SUPFAM" id="SSF56112">
    <property type="entry name" value="Protein kinase-like (PK-like)"/>
    <property type="match status" value="1"/>
</dbReference>
<dbReference type="Proteomes" id="UP000244064">
    <property type="component" value="Unassembled WGS sequence"/>
</dbReference>
<comment type="caution">
    <text evidence="1">The sequence shown here is derived from an EMBL/GenBank/DDBJ whole genome shotgun (WGS) entry which is preliminary data.</text>
</comment>
<organism evidence="1 2">
    <name type="scientific">Pseudomonas mangrovi</name>
    <dbReference type="NCBI Taxonomy" id="2161748"/>
    <lineage>
        <taxon>Bacteria</taxon>
        <taxon>Pseudomonadati</taxon>
        <taxon>Pseudomonadota</taxon>
        <taxon>Gammaproteobacteria</taxon>
        <taxon>Pseudomonadales</taxon>
        <taxon>Pseudomonadaceae</taxon>
        <taxon>Pseudomonas</taxon>
    </lineage>
</organism>
<evidence type="ECO:0000313" key="1">
    <source>
        <dbReference type="EMBL" id="PTU76480.1"/>
    </source>
</evidence>
<proteinExistence type="predicted"/>
<dbReference type="InterPro" id="IPR027023">
    <property type="entry name" value="Put_LipoPS_kinase_InaA"/>
</dbReference>
<dbReference type="Pfam" id="PF06293">
    <property type="entry name" value="Kdo"/>
    <property type="match status" value="1"/>
</dbReference>
<protein>
    <submittedName>
        <fullName evidence="1">InaA protein</fullName>
    </submittedName>
</protein>
<dbReference type="InterPro" id="IPR011009">
    <property type="entry name" value="Kinase-like_dom_sf"/>
</dbReference>
<dbReference type="AlphaFoldDB" id="A0A2T5PFG9"/>